<reference evidence="3" key="2">
    <citation type="submission" date="2012-03" db="EMBL/GenBank/DDBJ databases">
        <title>Complete genome sequence of Flavobacterium indicum GPTSA100-9T, isolated from warm spring water.</title>
        <authorList>
            <person name="Barbier P."/>
            <person name="Houel A."/>
            <person name="Loux V."/>
            <person name="Poulain J."/>
            <person name="Bernardet J.-F."/>
            <person name="Touchon M."/>
            <person name="Duchaud E."/>
        </authorList>
    </citation>
    <scope>NUCLEOTIDE SEQUENCE [LARGE SCALE GENOMIC DNA]</scope>
    <source>
        <strain evidence="3">DSM 17447 / CIP 109464 / GPTSA100-9</strain>
    </source>
</reference>
<feature type="domain" description="Type 9 secretion system plug protein N-terminal" evidence="1">
    <location>
        <begin position="28"/>
        <end position="148"/>
    </location>
</feature>
<proteinExistence type="predicted"/>
<reference evidence="2 3" key="1">
    <citation type="journal article" date="2012" name="J. Bacteriol.">
        <title>Complete Genome Sequence of Flavobacterium indicum GPSTA100-9T, Isolated from Warm Spring Water.</title>
        <authorList>
            <person name="Barbier P."/>
            <person name="Houel A."/>
            <person name="Loux V."/>
            <person name="Poulain J."/>
            <person name="Bernardet J.F."/>
            <person name="Touchon M."/>
            <person name="Duchaud E."/>
        </authorList>
    </citation>
    <scope>NUCLEOTIDE SEQUENCE [LARGE SCALE GENOMIC DNA]</scope>
    <source>
        <strain evidence="3">DSM 17447 / CIP 109464 / GPTSA100-9</strain>
    </source>
</reference>
<dbReference type="AlphaFoldDB" id="H8XR47"/>
<dbReference type="Proteomes" id="UP000007599">
    <property type="component" value="Chromosome I"/>
</dbReference>
<dbReference type="PATRIC" id="fig|1094466.5.peg.2317"/>
<evidence type="ECO:0000313" key="2">
    <source>
        <dbReference type="EMBL" id="CCG54281.1"/>
    </source>
</evidence>
<dbReference type="Pfam" id="PF17116">
    <property type="entry name" value="T9SS_plug_1st"/>
    <property type="match status" value="1"/>
</dbReference>
<gene>
    <name evidence="2" type="ordered locus">KQS_11850</name>
</gene>
<evidence type="ECO:0000313" key="3">
    <source>
        <dbReference type="Proteomes" id="UP000007599"/>
    </source>
</evidence>
<dbReference type="STRING" id="1094466.KQS_11850"/>
<dbReference type="HOGENOM" id="CLU_049143_0_0_10"/>
<keyword evidence="3" id="KW-1185">Reference proteome</keyword>
<name>H8XR47_FLAIG</name>
<organism evidence="2 3">
    <name type="scientific">Flavobacterium indicum (strain DSM 17447 / CIP 109464 / GPTSA100-9)</name>
    <dbReference type="NCBI Taxonomy" id="1094466"/>
    <lineage>
        <taxon>Bacteria</taxon>
        <taxon>Pseudomonadati</taxon>
        <taxon>Bacteroidota</taxon>
        <taxon>Flavobacteriia</taxon>
        <taxon>Flavobacteriales</taxon>
        <taxon>Flavobacteriaceae</taxon>
        <taxon>Flavobacterium</taxon>
    </lineage>
</organism>
<dbReference type="OrthoDB" id="1522602at2"/>
<dbReference type="RefSeq" id="WP_014389399.1">
    <property type="nucleotide sequence ID" value="NC_017025.1"/>
</dbReference>
<accession>H8XR47</accession>
<dbReference type="InterPro" id="IPR031345">
    <property type="entry name" value="T9SS_Plug_N"/>
</dbReference>
<dbReference type="eggNOG" id="ENOG502Z7QJ">
    <property type="taxonomic scope" value="Bacteria"/>
</dbReference>
<protein>
    <recommendedName>
        <fullName evidence="1">Type 9 secretion system plug protein N-terminal domain-containing protein</fullName>
    </recommendedName>
</protein>
<sequence>MKKILVVLLFIHQFITAQEQEVAPPYNIKTVTFVQGGNNTIPFFRLGDSFELQFDDLYGNEADYYYTLEHFNYDWTPSSLLKNEFINGLDNQRIQNYQNSLNCFQVYSHYTLSFPNKFNQIIKSGNYILKIYDDEQNLVFSRKFIIYEDDLTVGVTIRRSRDMETIQQKQNVEFFIDYKDRVLQNPLQNIKVSIFQNGKFNNAIHNVKPQYTIGTQLIYRYNKETQFWAGNEFWNFENKNIRGASNTVFKVTTGDIYNTYLYINEARKNKIYTYFPDINGNFLVTNFNVTNPNIESDYAWVYFTLDAKENPLEKNIYINGMFNNYAISEENKMDFNSSTNRFEKALLIKQGFTNYQYVLTDKNGKIDEKNAVDGNFFQTENNYTILVYYKGPADRYDRVVGIGNATSIDIKN</sequence>
<dbReference type="KEGG" id="fin:KQS_11850"/>
<evidence type="ECO:0000259" key="1">
    <source>
        <dbReference type="Pfam" id="PF17116"/>
    </source>
</evidence>
<dbReference type="EMBL" id="HE774682">
    <property type="protein sequence ID" value="CCG54281.1"/>
    <property type="molecule type" value="Genomic_DNA"/>
</dbReference>